<name>A0A451B0A0_9GAMM</name>
<organism evidence="1">
    <name type="scientific">Candidatus Kentrum sp. UNK</name>
    <dbReference type="NCBI Taxonomy" id="2126344"/>
    <lineage>
        <taxon>Bacteria</taxon>
        <taxon>Pseudomonadati</taxon>
        <taxon>Pseudomonadota</taxon>
        <taxon>Gammaproteobacteria</taxon>
        <taxon>Candidatus Kentrum</taxon>
    </lineage>
</organism>
<protein>
    <submittedName>
        <fullName evidence="1">Uncharacterized protein</fullName>
    </submittedName>
</protein>
<sequence>MCWITLPLREFALEQKDVLVETGRKILLRQIPVEICVVGWFLFDKEEFGLYCEWCVNITLLTIKIGQGFAGLGGLQQSQG</sequence>
<dbReference type="AlphaFoldDB" id="A0A451B0A0"/>
<evidence type="ECO:0000313" key="1">
    <source>
        <dbReference type="EMBL" id="VFK71702.1"/>
    </source>
</evidence>
<accession>A0A451B0A0</accession>
<dbReference type="EMBL" id="CAADGD010000079">
    <property type="protein sequence ID" value="VFK71702.1"/>
    <property type="molecule type" value="Genomic_DNA"/>
</dbReference>
<gene>
    <name evidence="1" type="ORF">BECKUNK1418H_GA0071006_10797</name>
</gene>
<proteinExistence type="predicted"/>
<reference evidence="1" key="1">
    <citation type="submission" date="2019-02" db="EMBL/GenBank/DDBJ databases">
        <authorList>
            <person name="Gruber-Vodicka R. H."/>
            <person name="Seah K. B. B."/>
        </authorList>
    </citation>
    <scope>NUCLEOTIDE SEQUENCE</scope>
    <source>
        <strain evidence="1">BECK_BY19</strain>
    </source>
</reference>